<dbReference type="FunFam" id="3.40.50.300:FF:000768">
    <property type="entry name" value="Probable mitochondrial chaperone bcs1"/>
    <property type="match status" value="1"/>
</dbReference>
<dbReference type="InParanoid" id="A0A6P8HGC9"/>
<dbReference type="InterPro" id="IPR003959">
    <property type="entry name" value="ATPase_AAA_core"/>
</dbReference>
<dbReference type="Pfam" id="PF00004">
    <property type="entry name" value="AAA"/>
    <property type="match status" value="1"/>
</dbReference>
<dbReference type="GO" id="GO:0016887">
    <property type="term" value="F:ATP hydrolysis activity"/>
    <property type="evidence" value="ECO:0007669"/>
    <property type="project" value="InterPro"/>
</dbReference>
<dbReference type="SMART" id="SM00382">
    <property type="entry name" value="AAA"/>
    <property type="match status" value="1"/>
</dbReference>
<keyword evidence="8 14" id="KW-0067">ATP-binding</keyword>
<evidence type="ECO:0000256" key="8">
    <source>
        <dbReference type="ARBA" id="ARBA00022840"/>
    </source>
</evidence>
<keyword evidence="6" id="KW-0999">Mitochondrion inner membrane</keyword>
<keyword evidence="17" id="KW-1185">Reference proteome</keyword>
<evidence type="ECO:0000256" key="13">
    <source>
        <dbReference type="ARBA" id="ARBA00048778"/>
    </source>
</evidence>
<dbReference type="SMART" id="SM01024">
    <property type="entry name" value="BCS1_N"/>
    <property type="match status" value="1"/>
</dbReference>
<evidence type="ECO:0000259" key="16">
    <source>
        <dbReference type="SMART" id="SM01024"/>
    </source>
</evidence>
<dbReference type="InterPro" id="IPR003593">
    <property type="entry name" value="AAA+_ATPase"/>
</dbReference>
<evidence type="ECO:0000313" key="18">
    <source>
        <dbReference type="RefSeq" id="XP_031551642.1"/>
    </source>
</evidence>
<dbReference type="KEGG" id="aten:116288917"/>
<keyword evidence="7" id="KW-0378">Hydrolase</keyword>
<dbReference type="GeneID" id="116288917"/>
<dbReference type="Pfam" id="PF08740">
    <property type="entry name" value="BCS1_N"/>
    <property type="match status" value="1"/>
</dbReference>
<dbReference type="OrthoDB" id="10251412at2759"/>
<evidence type="ECO:0000256" key="14">
    <source>
        <dbReference type="RuleBase" id="RU003651"/>
    </source>
</evidence>
<dbReference type="Gene3D" id="3.40.50.300">
    <property type="entry name" value="P-loop containing nucleotide triphosphate hydrolases"/>
    <property type="match status" value="1"/>
</dbReference>
<dbReference type="InterPro" id="IPR027417">
    <property type="entry name" value="P-loop_NTPase"/>
</dbReference>
<organism evidence="17 18">
    <name type="scientific">Actinia tenebrosa</name>
    <name type="common">Australian red waratah sea anemone</name>
    <dbReference type="NCBI Taxonomy" id="6105"/>
    <lineage>
        <taxon>Eukaryota</taxon>
        <taxon>Metazoa</taxon>
        <taxon>Cnidaria</taxon>
        <taxon>Anthozoa</taxon>
        <taxon>Hexacorallia</taxon>
        <taxon>Actiniaria</taxon>
        <taxon>Actiniidae</taxon>
        <taxon>Actinia</taxon>
    </lineage>
</organism>
<gene>
    <name evidence="18" type="primary">LOC116288917</name>
</gene>
<dbReference type="PANTHER" id="PTHR23070">
    <property type="entry name" value="BCS1 AAA-TYPE ATPASE"/>
    <property type="match status" value="1"/>
</dbReference>
<proteinExistence type="inferred from homology"/>
<evidence type="ECO:0000256" key="6">
    <source>
        <dbReference type="ARBA" id="ARBA00022792"/>
    </source>
</evidence>
<evidence type="ECO:0000256" key="12">
    <source>
        <dbReference type="ARBA" id="ARBA00032816"/>
    </source>
</evidence>
<evidence type="ECO:0000256" key="7">
    <source>
        <dbReference type="ARBA" id="ARBA00022801"/>
    </source>
</evidence>
<evidence type="ECO:0000256" key="2">
    <source>
        <dbReference type="ARBA" id="ARBA00007448"/>
    </source>
</evidence>
<dbReference type="InterPro" id="IPR050747">
    <property type="entry name" value="Mitochondrial_chaperone_BCS1"/>
</dbReference>
<dbReference type="GO" id="GO:0005743">
    <property type="term" value="C:mitochondrial inner membrane"/>
    <property type="evidence" value="ECO:0007669"/>
    <property type="project" value="UniProtKB-SubCell"/>
</dbReference>
<evidence type="ECO:0000313" key="17">
    <source>
        <dbReference type="Proteomes" id="UP000515163"/>
    </source>
</evidence>
<evidence type="ECO:0000256" key="9">
    <source>
        <dbReference type="ARBA" id="ARBA00022989"/>
    </source>
</evidence>
<keyword evidence="10" id="KW-0496">Mitochondrion</keyword>
<dbReference type="InterPro" id="IPR014851">
    <property type="entry name" value="BCS1_N"/>
</dbReference>
<protein>
    <recommendedName>
        <fullName evidence="3">Mitochondrial chaperone BCS1</fullName>
    </recommendedName>
    <alternativeName>
        <fullName evidence="12">BCS1-like protein</fullName>
    </alternativeName>
</protein>
<evidence type="ECO:0000256" key="1">
    <source>
        <dbReference type="ARBA" id="ARBA00004434"/>
    </source>
</evidence>
<keyword evidence="4" id="KW-0812">Transmembrane</keyword>
<keyword evidence="5 14" id="KW-0547">Nucleotide-binding</keyword>
<name>A0A6P8HGC9_ACTTE</name>
<dbReference type="InterPro" id="IPR057495">
    <property type="entry name" value="AAA_lid_BCS1"/>
</dbReference>
<dbReference type="CDD" id="cd19510">
    <property type="entry name" value="RecA-like_BCS1"/>
    <property type="match status" value="1"/>
</dbReference>
<dbReference type="PROSITE" id="PS00674">
    <property type="entry name" value="AAA"/>
    <property type="match status" value="1"/>
</dbReference>
<dbReference type="SUPFAM" id="SSF52540">
    <property type="entry name" value="P-loop containing nucleoside triphosphate hydrolases"/>
    <property type="match status" value="1"/>
</dbReference>
<reference evidence="18" key="1">
    <citation type="submission" date="2025-08" db="UniProtKB">
        <authorList>
            <consortium name="RefSeq"/>
        </authorList>
    </citation>
    <scope>IDENTIFICATION</scope>
    <source>
        <tissue evidence="18">Tentacle</tissue>
    </source>
</reference>
<comment type="catalytic activity">
    <reaction evidence="13">
        <text>ATP + H2O = ADP + phosphate + H(+)</text>
        <dbReference type="Rhea" id="RHEA:13065"/>
        <dbReference type="ChEBI" id="CHEBI:15377"/>
        <dbReference type="ChEBI" id="CHEBI:15378"/>
        <dbReference type="ChEBI" id="CHEBI:30616"/>
        <dbReference type="ChEBI" id="CHEBI:43474"/>
        <dbReference type="ChEBI" id="CHEBI:456216"/>
    </reaction>
    <physiologicalReaction direction="left-to-right" evidence="13">
        <dbReference type="Rhea" id="RHEA:13066"/>
    </physiologicalReaction>
</comment>
<evidence type="ECO:0000256" key="10">
    <source>
        <dbReference type="ARBA" id="ARBA00023128"/>
    </source>
</evidence>
<evidence type="ECO:0000259" key="15">
    <source>
        <dbReference type="SMART" id="SM00382"/>
    </source>
</evidence>
<dbReference type="AlphaFoldDB" id="A0A6P8HGC9"/>
<evidence type="ECO:0000256" key="3">
    <source>
        <dbReference type="ARBA" id="ARBA00016942"/>
    </source>
</evidence>
<evidence type="ECO:0000256" key="4">
    <source>
        <dbReference type="ARBA" id="ARBA00022692"/>
    </source>
</evidence>
<dbReference type="FunCoup" id="A0A6P8HGC9">
    <property type="interactions" value="517"/>
</dbReference>
<accession>A0A6P8HGC9</accession>
<feature type="domain" description="AAA+ ATPase" evidence="15">
    <location>
        <begin position="221"/>
        <end position="357"/>
    </location>
</feature>
<evidence type="ECO:0000256" key="11">
    <source>
        <dbReference type="ARBA" id="ARBA00023136"/>
    </source>
</evidence>
<dbReference type="Pfam" id="PF25426">
    <property type="entry name" value="AAA_lid_BCS1"/>
    <property type="match status" value="1"/>
</dbReference>
<sequence>MPMSELFASLGSNPYFSAGFGLVGVGAVLAGVRKGGIQALVALRRYALITLEVPSKDKSYHWVLQWITAQANRAQHISVETTFKQHDTGRITTTYDFVPSPGTHFFYYKRNWIRVERTREKMVDLTTGAPWETVTLTALGRDKKIFNDLLNEAKTMALARTEGKTLMYIPMGAEWRQFGFPRRKRPLDSVILDEGLSEKILNDVKDFNTNSKWYTDRGIPYRRGYLLYGPPGCGKSSFIQALAGELDYSICVMNLSDRSLSDDRLNHLMSVAPQQSIILLEDIDAAFVKKDDSMDGSKRENVYMNRVTFSGLLNTLDGVASTEERIVFMTTNHIDRLDPALIRPGRVDLQLEISWASESQITRMFARFYPEKPKSLAIKFADKIIESGGKKSIAQLQGHFMMFKNDPEGAVLNADKM</sequence>
<evidence type="ECO:0000256" key="5">
    <source>
        <dbReference type="ARBA" id="ARBA00022741"/>
    </source>
</evidence>
<keyword evidence="11" id="KW-0472">Membrane</keyword>
<dbReference type="GO" id="GO:0034551">
    <property type="term" value="P:mitochondrial respiratory chain complex III assembly"/>
    <property type="evidence" value="ECO:0007669"/>
    <property type="project" value="UniProtKB-ARBA"/>
</dbReference>
<dbReference type="Proteomes" id="UP000515163">
    <property type="component" value="Unplaced"/>
</dbReference>
<keyword evidence="9" id="KW-1133">Transmembrane helix</keyword>
<dbReference type="InterPro" id="IPR003960">
    <property type="entry name" value="ATPase_AAA_CS"/>
</dbReference>
<comment type="subcellular location">
    <subcellularLocation>
        <location evidence="1">Mitochondrion inner membrane</location>
        <topology evidence="1">Single-pass membrane protein</topology>
    </subcellularLocation>
</comment>
<feature type="domain" description="BCS1 N-terminal" evidence="16">
    <location>
        <begin position="23"/>
        <end position="190"/>
    </location>
</feature>
<comment type="similarity">
    <text evidence="2">Belongs to the AAA ATPase family. BCS1 subfamily.</text>
</comment>
<dbReference type="RefSeq" id="XP_031551642.1">
    <property type="nucleotide sequence ID" value="XM_031695782.1"/>
</dbReference>
<dbReference type="GO" id="GO:0005524">
    <property type="term" value="F:ATP binding"/>
    <property type="evidence" value="ECO:0007669"/>
    <property type="project" value="UniProtKB-KW"/>
</dbReference>